<dbReference type="RefSeq" id="XP_033579703.1">
    <property type="nucleotide sequence ID" value="XM_033725305.1"/>
</dbReference>
<dbReference type="GO" id="GO:0016646">
    <property type="term" value="F:oxidoreductase activity, acting on the CH-NH group of donors, NAD or NADP as acceptor"/>
    <property type="evidence" value="ECO:0007669"/>
    <property type="project" value="TreeGrafter"/>
</dbReference>
<evidence type="ECO:0000313" key="4">
    <source>
        <dbReference type="Proteomes" id="UP000504636"/>
    </source>
</evidence>
<dbReference type="PANTHER" id="PTHR43355:SF2">
    <property type="entry name" value="FLAVIN REDUCTASE (NADPH)"/>
    <property type="match status" value="1"/>
</dbReference>
<dbReference type="Pfam" id="PF13460">
    <property type="entry name" value="NAD_binding_10"/>
    <property type="match status" value="1"/>
</dbReference>
<keyword evidence="4" id="KW-1185">Reference proteome</keyword>
<dbReference type="GeneID" id="54466198"/>
<dbReference type="InterPro" id="IPR036291">
    <property type="entry name" value="NAD(P)-bd_dom_sf"/>
</dbReference>
<protein>
    <recommendedName>
        <fullName evidence="2">NAD(P)-binding domain-containing protein</fullName>
    </recommendedName>
</protein>
<reference evidence="5" key="3">
    <citation type="submission" date="2025-04" db="UniProtKB">
        <authorList>
            <consortium name="RefSeq"/>
        </authorList>
    </citation>
    <scope>IDENTIFICATION</scope>
    <source>
        <strain evidence="5">CBS 304.34</strain>
    </source>
</reference>
<dbReference type="Gene3D" id="3.40.50.720">
    <property type="entry name" value="NAD(P)-binding Rossmann-like Domain"/>
    <property type="match status" value="1"/>
</dbReference>
<name>A0A6A6YW46_9PEZI</name>
<gene>
    <name evidence="3 5" type="ORF">BDZ99DRAFT_518552</name>
</gene>
<evidence type="ECO:0000313" key="5">
    <source>
        <dbReference type="RefSeq" id="XP_033579703.1"/>
    </source>
</evidence>
<evidence type="ECO:0000313" key="3">
    <source>
        <dbReference type="EMBL" id="KAF2812739.1"/>
    </source>
</evidence>
<dbReference type="EMBL" id="MU003697">
    <property type="protein sequence ID" value="KAF2812739.1"/>
    <property type="molecule type" value="Genomic_DNA"/>
</dbReference>
<evidence type="ECO:0000259" key="2">
    <source>
        <dbReference type="Pfam" id="PF13460"/>
    </source>
</evidence>
<evidence type="ECO:0000256" key="1">
    <source>
        <dbReference type="ARBA" id="ARBA00038376"/>
    </source>
</evidence>
<dbReference type="PANTHER" id="PTHR43355">
    <property type="entry name" value="FLAVIN REDUCTASE (NADPH)"/>
    <property type="match status" value="1"/>
</dbReference>
<sequence>MASQKNILVLGSTGGSGLQTVAQALERGWKVTVADRKTEKLPTKLTENPNLTVFKSTLPEAPGHLDPLIDQFDAIISLLGPNNTKGSGDELENFYKWLITRLHKIPRAQRPYVLVVGTQTIQDPQDAFQLITWVHVQIIGFVAKGAKHMILGIERQWKPYCIGELAKDGDQQLDVCLFRLNMVKDGEQREGAHAGYVGKGGHKPQLERSQLAKWLLDESEQKKWVRTLPAIWGDNVGLAMSVVGQFTQTRKAGQEQAQL</sequence>
<dbReference type="SUPFAM" id="SSF51735">
    <property type="entry name" value="NAD(P)-binding Rossmann-fold domains"/>
    <property type="match status" value="1"/>
</dbReference>
<proteinExistence type="inferred from homology"/>
<dbReference type="OrthoDB" id="10254221at2759"/>
<dbReference type="Proteomes" id="UP000504636">
    <property type="component" value="Unplaced"/>
</dbReference>
<feature type="domain" description="NAD(P)-binding" evidence="2">
    <location>
        <begin position="11"/>
        <end position="216"/>
    </location>
</feature>
<dbReference type="InterPro" id="IPR051606">
    <property type="entry name" value="Polyketide_Oxido-like"/>
</dbReference>
<organism evidence="3">
    <name type="scientific">Mytilinidion resinicola</name>
    <dbReference type="NCBI Taxonomy" id="574789"/>
    <lineage>
        <taxon>Eukaryota</taxon>
        <taxon>Fungi</taxon>
        <taxon>Dikarya</taxon>
        <taxon>Ascomycota</taxon>
        <taxon>Pezizomycotina</taxon>
        <taxon>Dothideomycetes</taxon>
        <taxon>Pleosporomycetidae</taxon>
        <taxon>Mytilinidiales</taxon>
        <taxon>Mytilinidiaceae</taxon>
        <taxon>Mytilinidion</taxon>
    </lineage>
</organism>
<accession>A0A6A6YW46</accession>
<dbReference type="AlphaFoldDB" id="A0A6A6YW46"/>
<dbReference type="InterPro" id="IPR016040">
    <property type="entry name" value="NAD(P)-bd_dom"/>
</dbReference>
<comment type="similarity">
    <text evidence="1">Belongs to the avfA family.</text>
</comment>
<reference evidence="3 5" key="1">
    <citation type="journal article" date="2020" name="Stud. Mycol.">
        <title>101 Dothideomycetes genomes: a test case for predicting lifestyles and emergence of pathogens.</title>
        <authorList>
            <person name="Haridas S."/>
            <person name="Albert R."/>
            <person name="Binder M."/>
            <person name="Bloem J."/>
            <person name="Labutti K."/>
            <person name="Salamov A."/>
            <person name="Andreopoulos B."/>
            <person name="Baker S."/>
            <person name="Barry K."/>
            <person name="Bills G."/>
            <person name="Bluhm B."/>
            <person name="Cannon C."/>
            <person name="Castanera R."/>
            <person name="Culley D."/>
            <person name="Daum C."/>
            <person name="Ezra D."/>
            <person name="Gonzalez J."/>
            <person name="Henrissat B."/>
            <person name="Kuo A."/>
            <person name="Liang C."/>
            <person name="Lipzen A."/>
            <person name="Lutzoni F."/>
            <person name="Magnuson J."/>
            <person name="Mondo S."/>
            <person name="Nolan M."/>
            <person name="Ohm R."/>
            <person name="Pangilinan J."/>
            <person name="Park H.-J."/>
            <person name="Ramirez L."/>
            <person name="Alfaro M."/>
            <person name="Sun H."/>
            <person name="Tritt A."/>
            <person name="Yoshinaga Y."/>
            <person name="Zwiers L.-H."/>
            <person name="Turgeon B."/>
            <person name="Goodwin S."/>
            <person name="Spatafora J."/>
            <person name="Crous P."/>
            <person name="Grigoriev I."/>
        </authorList>
    </citation>
    <scope>NUCLEOTIDE SEQUENCE</scope>
    <source>
        <strain evidence="3 5">CBS 304.34</strain>
    </source>
</reference>
<reference evidence="5" key="2">
    <citation type="submission" date="2020-04" db="EMBL/GenBank/DDBJ databases">
        <authorList>
            <consortium name="NCBI Genome Project"/>
        </authorList>
    </citation>
    <scope>NUCLEOTIDE SEQUENCE</scope>
    <source>
        <strain evidence="5">CBS 304.34</strain>
    </source>
</reference>